<dbReference type="PANTHER" id="PTHR22760:SF4">
    <property type="entry name" value="GPI MANNOSYLTRANSFERASE 3"/>
    <property type="match status" value="1"/>
</dbReference>
<evidence type="ECO:0000313" key="10">
    <source>
        <dbReference type="Proteomes" id="UP001187531"/>
    </source>
</evidence>
<dbReference type="EC" id="2.4.1.-" evidence="8"/>
<keyword evidence="10" id="KW-1185">Reference proteome</keyword>
<evidence type="ECO:0000256" key="2">
    <source>
        <dbReference type="ARBA" id="ARBA00022676"/>
    </source>
</evidence>
<dbReference type="PANTHER" id="PTHR22760">
    <property type="entry name" value="GLYCOSYLTRANSFERASE"/>
    <property type="match status" value="1"/>
</dbReference>
<keyword evidence="3" id="KW-0808">Transferase</keyword>
<sequence>MWSLILVRLSTIFLVQTWIIVSQWNFLKFNVIEDGASHFGRHHSLWYLIEGLPPLFGPMIVMSMMSFKTSRKTMDLDFGYERLVFGATIIFALLIYSVQPHKEHRFLLPIVPFISFLAAIACFKLRKKKQNRIIALTLCFNIPLGLYFCFIHQRAPLDVVKYLAEEAKLTGSISALFLLPCHSTPMFSHIHYPIEVKYFTCLPNLNYNRNYVNEADGMLLDPVGAIKKNLFRKPTYVIAGTYLQNKIAQVLKNYGYIRKHRYLHHLISVDRVGNFIDVYKLNNI</sequence>
<dbReference type="Proteomes" id="UP001187531">
    <property type="component" value="Unassembled WGS sequence"/>
</dbReference>
<proteinExistence type="inferred from homology"/>
<comment type="caution">
    <text evidence="8">Lacks conserved residue(s) required for the propagation of feature annotation.</text>
</comment>
<evidence type="ECO:0000256" key="8">
    <source>
        <dbReference type="RuleBase" id="RU363075"/>
    </source>
</evidence>
<comment type="similarity">
    <text evidence="8">Belongs to the glycosyltransferase 22 family.</text>
</comment>
<evidence type="ECO:0000256" key="4">
    <source>
        <dbReference type="ARBA" id="ARBA00022692"/>
    </source>
</evidence>
<feature type="transmembrane region" description="Helical" evidence="8">
    <location>
        <begin position="46"/>
        <end position="67"/>
    </location>
</feature>
<keyword evidence="4 8" id="KW-0812">Transmembrane</keyword>
<keyword evidence="2 8" id="KW-0328">Glycosyltransferase</keyword>
<organism evidence="9 10">
    <name type="scientific">Artemia franciscana</name>
    <name type="common">Brine shrimp</name>
    <name type="synonym">Artemia sanfranciscana</name>
    <dbReference type="NCBI Taxonomy" id="6661"/>
    <lineage>
        <taxon>Eukaryota</taxon>
        <taxon>Metazoa</taxon>
        <taxon>Ecdysozoa</taxon>
        <taxon>Arthropoda</taxon>
        <taxon>Crustacea</taxon>
        <taxon>Branchiopoda</taxon>
        <taxon>Anostraca</taxon>
        <taxon>Artemiidae</taxon>
        <taxon>Artemia</taxon>
    </lineage>
</organism>
<evidence type="ECO:0000256" key="1">
    <source>
        <dbReference type="ARBA" id="ARBA00004477"/>
    </source>
</evidence>
<keyword evidence="6 8" id="KW-1133">Transmembrane helix</keyword>
<dbReference type="GO" id="GO:0006506">
    <property type="term" value="P:GPI anchor biosynthetic process"/>
    <property type="evidence" value="ECO:0007669"/>
    <property type="project" value="TreeGrafter"/>
</dbReference>
<gene>
    <name evidence="9" type="ORF">QYM36_005451</name>
</gene>
<protein>
    <recommendedName>
        <fullName evidence="8">Mannosyltransferase</fullName>
        <ecNumber evidence="8">2.4.1.-</ecNumber>
    </recommendedName>
</protein>
<feature type="transmembrane region" description="Helical" evidence="8">
    <location>
        <begin position="135"/>
        <end position="153"/>
    </location>
</feature>
<dbReference type="Pfam" id="PF03901">
    <property type="entry name" value="Glyco_transf_22"/>
    <property type="match status" value="1"/>
</dbReference>
<feature type="transmembrane region" description="Helical" evidence="8">
    <location>
        <begin position="104"/>
        <end position="123"/>
    </location>
</feature>
<evidence type="ECO:0000313" key="9">
    <source>
        <dbReference type="EMBL" id="KAK2718145.1"/>
    </source>
</evidence>
<comment type="caution">
    <text evidence="9">The sequence shown here is derived from an EMBL/GenBank/DDBJ whole genome shotgun (WGS) entry which is preliminary data.</text>
</comment>
<reference evidence="9" key="1">
    <citation type="submission" date="2023-07" db="EMBL/GenBank/DDBJ databases">
        <title>Chromosome-level genome assembly of Artemia franciscana.</title>
        <authorList>
            <person name="Jo E."/>
        </authorList>
    </citation>
    <scope>NUCLEOTIDE SEQUENCE</scope>
    <source>
        <tissue evidence="9">Whole body</tissue>
    </source>
</reference>
<keyword evidence="7 8" id="KW-0472">Membrane</keyword>
<accession>A0AA88HYD0</accession>
<dbReference type="EMBL" id="JAVRJZ010000009">
    <property type="protein sequence ID" value="KAK2718145.1"/>
    <property type="molecule type" value="Genomic_DNA"/>
</dbReference>
<dbReference type="GO" id="GO:0000026">
    <property type="term" value="F:alpha-1,2-mannosyltransferase activity"/>
    <property type="evidence" value="ECO:0007669"/>
    <property type="project" value="TreeGrafter"/>
</dbReference>
<dbReference type="AlphaFoldDB" id="A0AA88HYD0"/>
<dbReference type="GO" id="GO:0005789">
    <property type="term" value="C:endoplasmic reticulum membrane"/>
    <property type="evidence" value="ECO:0007669"/>
    <property type="project" value="UniProtKB-SubCell"/>
</dbReference>
<keyword evidence="5 8" id="KW-0256">Endoplasmic reticulum</keyword>
<feature type="transmembrane region" description="Helical" evidence="8">
    <location>
        <begin position="79"/>
        <end position="98"/>
    </location>
</feature>
<comment type="subcellular location">
    <subcellularLocation>
        <location evidence="1 8">Endoplasmic reticulum membrane</location>
        <topology evidence="1 8">Multi-pass membrane protein</topology>
    </subcellularLocation>
</comment>
<evidence type="ECO:0000256" key="6">
    <source>
        <dbReference type="ARBA" id="ARBA00022989"/>
    </source>
</evidence>
<name>A0AA88HYD0_ARTSF</name>
<evidence type="ECO:0000256" key="5">
    <source>
        <dbReference type="ARBA" id="ARBA00022824"/>
    </source>
</evidence>
<evidence type="ECO:0000256" key="7">
    <source>
        <dbReference type="ARBA" id="ARBA00023136"/>
    </source>
</evidence>
<dbReference type="InterPro" id="IPR005599">
    <property type="entry name" value="GPI_mannosylTrfase"/>
</dbReference>
<evidence type="ECO:0000256" key="3">
    <source>
        <dbReference type="ARBA" id="ARBA00022679"/>
    </source>
</evidence>